<dbReference type="STRING" id="71784.A0A1Y2AEH8"/>
<feature type="repeat" description="Solcar" evidence="9">
    <location>
        <begin position="120"/>
        <end position="230"/>
    </location>
</feature>
<evidence type="ECO:0000256" key="10">
    <source>
        <dbReference type="RuleBase" id="RU000488"/>
    </source>
</evidence>
<name>A0A1Y2AEH8_9TREE</name>
<keyword evidence="3 10" id="KW-0813">Transport</keyword>
<sequence>MSAPDEPSGGSALKEVVFGSIAGMTAKVFEHPFDLVKVRLQSQSTDSPLRFTGPLDCFRQTYIKEGWKGLYRGISAPIVGAACENASLFLVYNRLQNLILYLRPENDQSAIIGGTSRRELSTPELALAAAGAGSAASFVMTPIELIKCRMQVQMLAREGAFSHLAPSTLSTQPSITLHTLPPLQGPLSLIASTVRTHGLRGLWLGQMGTLFRETGGSSAWFTSYEVSSKFFLRRLQLSKPDPDQTLTKSDLPAWQLMASGAVAGMSYNIVLFPADSVKSAMQTWAELHPDKPRLGFWAMASRIWKGRGLRGLYAGCGLTVARAAPSSAMIFGIYETLVGRFGYLFD</sequence>
<gene>
    <name evidence="11" type="ORF">BCR39DRAFT_554504</name>
</gene>
<dbReference type="InterPro" id="IPR050567">
    <property type="entry name" value="Mitochondrial_Carrier"/>
</dbReference>
<protein>
    <submittedName>
        <fullName evidence="11">Mitochondrial carrier domain-containing protein</fullName>
    </submittedName>
</protein>
<evidence type="ECO:0000256" key="5">
    <source>
        <dbReference type="ARBA" id="ARBA00022737"/>
    </source>
</evidence>
<dbReference type="PANTHER" id="PTHR45624:SF31">
    <property type="entry name" value="MITOCHONDRIAL ORNITHINE TRANSPORTER 1"/>
    <property type="match status" value="1"/>
</dbReference>
<evidence type="ECO:0000313" key="11">
    <source>
        <dbReference type="EMBL" id="ORY20912.1"/>
    </source>
</evidence>
<reference evidence="11 12" key="1">
    <citation type="submission" date="2016-07" db="EMBL/GenBank/DDBJ databases">
        <title>Pervasive Adenine N6-methylation of Active Genes in Fungi.</title>
        <authorList>
            <consortium name="DOE Joint Genome Institute"/>
            <person name="Mondo S.J."/>
            <person name="Dannebaum R.O."/>
            <person name="Kuo R.C."/>
            <person name="Labutti K."/>
            <person name="Haridas S."/>
            <person name="Kuo A."/>
            <person name="Salamov A."/>
            <person name="Ahrendt S.R."/>
            <person name="Lipzen A."/>
            <person name="Sullivan W."/>
            <person name="Andreopoulos W.B."/>
            <person name="Clum A."/>
            <person name="Lindquist E."/>
            <person name="Daum C."/>
            <person name="Ramamoorthy G.K."/>
            <person name="Gryganskyi A."/>
            <person name="Culley D."/>
            <person name="Magnuson J.K."/>
            <person name="James T.Y."/>
            <person name="O'Malley M.A."/>
            <person name="Stajich J.E."/>
            <person name="Spatafora J.W."/>
            <person name="Visel A."/>
            <person name="Grigoriev I.V."/>
        </authorList>
    </citation>
    <scope>NUCLEOTIDE SEQUENCE [LARGE SCALE GENOMIC DNA]</scope>
    <source>
        <strain evidence="11 12">68-887.2</strain>
    </source>
</reference>
<dbReference type="PANTHER" id="PTHR45624">
    <property type="entry name" value="MITOCHONDRIAL BASIC AMINO ACIDS TRANSPORTER-RELATED"/>
    <property type="match status" value="1"/>
</dbReference>
<evidence type="ECO:0000256" key="9">
    <source>
        <dbReference type="PROSITE-ProRule" id="PRU00282"/>
    </source>
</evidence>
<feature type="repeat" description="Solcar" evidence="9">
    <location>
        <begin position="10"/>
        <end position="98"/>
    </location>
</feature>
<dbReference type="InterPro" id="IPR023395">
    <property type="entry name" value="MCP_dom_sf"/>
</dbReference>
<proteinExistence type="inferred from homology"/>
<comment type="subcellular location">
    <subcellularLocation>
        <location evidence="1">Mitochondrion membrane</location>
        <topology evidence="1">Multi-pass membrane protein</topology>
    </subcellularLocation>
</comment>
<dbReference type="OrthoDB" id="2139348at2759"/>
<dbReference type="GO" id="GO:0031966">
    <property type="term" value="C:mitochondrial membrane"/>
    <property type="evidence" value="ECO:0007669"/>
    <property type="project" value="UniProtKB-SubCell"/>
</dbReference>
<dbReference type="Gene3D" id="1.50.40.10">
    <property type="entry name" value="Mitochondrial carrier domain"/>
    <property type="match status" value="2"/>
</dbReference>
<keyword evidence="5" id="KW-0677">Repeat</keyword>
<dbReference type="PROSITE" id="PS50920">
    <property type="entry name" value="SOLCAR"/>
    <property type="match status" value="3"/>
</dbReference>
<evidence type="ECO:0000256" key="8">
    <source>
        <dbReference type="ARBA" id="ARBA00023136"/>
    </source>
</evidence>
<evidence type="ECO:0000256" key="3">
    <source>
        <dbReference type="ARBA" id="ARBA00022448"/>
    </source>
</evidence>
<evidence type="ECO:0000256" key="1">
    <source>
        <dbReference type="ARBA" id="ARBA00004225"/>
    </source>
</evidence>
<comment type="similarity">
    <text evidence="2 10">Belongs to the mitochondrial carrier (TC 2.A.29) family.</text>
</comment>
<dbReference type="EMBL" id="MCFC01000122">
    <property type="protein sequence ID" value="ORY20912.1"/>
    <property type="molecule type" value="Genomic_DNA"/>
</dbReference>
<keyword evidence="4 9" id="KW-0812">Transmembrane</keyword>
<evidence type="ECO:0000256" key="7">
    <source>
        <dbReference type="ARBA" id="ARBA00023128"/>
    </source>
</evidence>
<dbReference type="InParanoid" id="A0A1Y2AEH8"/>
<dbReference type="AlphaFoldDB" id="A0A1Y2AEH8"/>
<dbReference type="SUPFAM" id="SSF103506">
    <property type="entry name" value="Mitochondrial carrier"/>
    <property type="match status" value="1"/>
</dbReference>
<keyword evidence="8 9" id="KW-0472">Membrane</keyword>
<keyword evidence="7" id="KW-0496">Mitochondrion</keyword>
<accession>A0A1Y2AEH8</accession>
<keyword evidence="6" id="KW-1133">Transmembrane helix</keyword>
<dbReference type="GO" id="GO:0000064">
    <property type="term" value="F:L-ornithine transmembrane transporter activity"/>
    <property type="evidence" value="ECO:0007669"/>
    <property type="project" value="TreeGrafter"/>
</dbReference>
<evidence type="ECO:0000313" key="12">
    <source>
        <dbReference type="Proteomes" id="UP000193986"/>
    </source>
</evidence>
<evidence type="ECO:0000256" key="2">
    <source>
        <dbReference type="ARBA" id="ARBA00006375"/>
    </source>
</evidence>
<dbReference type="GO" id="GO:1990575">
    <property type="term" value="P:mitochondrial L-ornithine transmembrane transport"/>
    <property type="evidence" value="ECO:0007669"/>
    <property type="project" value="TreeGrafter"/>
</dbReference>
<keyword evidence="12" id="KW-1185">Reference proteome</keyword>
<evidence type="ECO:0000256" key="6">
    <source>
        <dbReference type="ARBA" id="ARBA00022989"/>
    </source>
</evidence>
<evidence type="ECO:0000256" key="4">
    <source>
        <dbReference type="ARBA" id="ARBA00022692"/>
    </source>
</evidence>
<feature type="repeat" description="Solcar" evidence="9">
    <location>
        <begin position="251"/>
        <end position="340"/>
    </location>
</feature>
<organism evidence="11 12">
    <name type="scientific">Naematelia encephala</name>
    <dbReference type="NCBI Taxonomy" id="71784"/>
    <lineage>
        <taxon>Eukaryota</taxon>
        <taxon>Fungi</taxon>
        <taxon>Dikarya</taxon>
        <taxon>Basidiomycota</taxon>
        <taxon>Agaricomycotina</taxon>
        <taxon>Tremellomycetes</taxon>
        <taxon>Tremellales</taxon>
        <taxon>Naemateliaceae</taxon>
        <taxon>Naematelia</taxon>
    </lineage>
</organism>
<comment type="caution">
    <text evidence="11">The sequence shown here is derived from an EMBL/GenBank/DDBJ whole genome shotgun (WGS) entry which is preliminary data.</text>
</comment>
<dbReference type="Proteomes" id="UP000193986">
    <property type="component" value="Unassembled WGS sequence"/>
</dbReference>
<dbReference type="InterPro" id="IPR018108">
    <property type="entry name" value="MCP_transmembrane"/>
</dbReference>
<dbReference type="Pfam" id="PF00153">
    <property type="entry name" value="Mito_carr"/>
    <property type="match status" value="3"/>
</dbReference>